<feature type="signal peptide" evidence="1">
    <location>
        <begin position="1"/>
        <end position="21"/>
    </location>
</feature>
<dbReference type="PROSITE" id="PS50835">
    <property type="entry name" value="IG_LIKE"/>
    <property type="match status" value="1"/>
</dbReference>
<evidence type="ECO:0000313" key="4">
    <source>
        <dbReference type="Proteomes" id="UP001487740"/>
    </source>
</evidence>
<dbReference type="InterPro" id="IPR003599">
    <property type="entry name" value="Ig_sub"/>
</dbReference>
<proteinExistence type="predicted"/>
<sequence>MRSPLAFFFCVCCIASEMCKGESSVFLQVAVEVPSYAMTGGEATLGCSFHLTGTPIYSIKWYHNGTEFYRFVPTERAHAISDQSSGDFFVTEVFRSDQRVTLSLSRLKPSASGNYLCEVMAEHPSFLKEAVAGEMTVLREPLSPPVIAGAQHSYHSSEEIEIKCHPRHASPTGYAPVLHWLLDGRQVDHELVRPLPARRPQHAPGLALHLPATQVVAAGGSVRAECRISLGPHARSHSAFTTLMVTDALHIGPHSYLSAAGLSTIFGCSWACVLLECAVIVLLDGGSVRI</sequence>
<dbReference type="InterPro" id="IPR013106">
    <property type="entry name" value="Ig_V-set"/>
</dbReference>
<dbReference type="Proteomes" id="UP001487740">
    <property type="component" value="Unassembled WGS sequence"/>
</dbReference>
<dbReference type="SUPFAM" id="SSF48726">
    <property type="entry name" value="Immunoglobulin"/>
    <property type="match status" value="1"/>
</dbReference>
<evidence type="ECO:0000259" key="2">
    <source>
        <dbReference type="PROSITE" id="PS50835"/>
    </source>
</evidence>
<keyword evidence="1" id="KW-0732">Signal</keyword>
<feature type="chain" id="PRO_5043586985" description="Ig-like domain-containing protein" evidence="1">
    <location>
        <begin position="22"/>
        <end position="290"/>
    </location>
</feature>
<dbReference type="Gene3D" id="2.60.40.10">
    <property type="entry name" value="Immunoglobulins"/>
    <property type="match status" value="1"/>
</dbReference>
<keyword evidence="4" id="KW-1185">Reference proteome</keyword>
<dbReference type="InterPro" id="IPR007110">
    <property type="entry name" value="Ig-like_dom"/>
</dbReference>
<gene>
    <name evidence="3" type="ORF">O3P69_007287</name>
</gene>
<dbReference type="SMART" id="SM00409">
    <property type="entry name" value="IG"/>
    <property type="match status" value="1"/>
</dbReference>
<organism evidence="3 4">
    <name type="scientific">Scylla paramamosain</name>
    <name type="common">Mud crab</name>
    <dbReference type="NCBI Taxonomy" id="85552"/>
    <lineage>
        <taxon>Eukaryota</taxon>
        <taxon>Metazoa</taxon>
        <taxon>Ecdysozoa</taxon>
        <taxon>Arthropoda</taxon>
        <taxon>Crustacea</taxon>
        <taxon>Multicrustacea</taxon>
        <taxon>Malacostraca</taxon>
        <taxon>Eumalacostraca</taxon>
        <taxon>Eucarida</taxon>
        <taxon>Decapoda</taxon>
        <taxon>Pleocyemata</taxon>
        <taxon>Brachyura</taxon>
        <taxon>Eubrachyura</taxon>
        <taxon>Portunoidea</taxon>
        <taxon>Portunidae</taxon>
        <taxon>Portuninae</taxon>
        <taxon>Scylla</taxon>
    </lineage>
</organism>
<reference evidence="3 4" key="1">
    <citation type="submission" date="2023-03" db="EMBL/GenBank/DDBJ databases">
        <title>High-quality genome of Scylla paramamosain provides insights in environmental adaptation.</title>
        <authorList>
            <person name="Zhang L."/>
        </authorList>
    </citation>
    <scope>NUCLEOTIDE SEQUENCE [LARGE SCALE GENOMIC DNA]</scope>
    <source>
        <strain evidence="3">LZ_2023a</strain>
        <tissue evidence="3">Muscle</tissue>
    </source>
</reference>
<dbReference type="InterPro" id="IPR036179">
    <property type="entry name" value="Ig-like_dom_sf"/>
</dbReference>
<evidence type="ECO:0000313" key="3">
    <source>
        <dbReference type="EMBL" id="KAK8406561.1"/>
    </source>
</evidence>
<dbReference type="PANTHER" id="PTHR21261:SF15">
    <property type="entry name" value="BEATEN PATH IIIA, ISOFORM D-RELATED"/>
    <property type="match status" value="1"/>
</dbReference>
<protein>
    <recommendedName>
        <fullName evidence="2">Ig-like domain-containing protein</fullName>
    </recommendedName>
</protein>
<dbReference type="Pfam" id="PF07686">
    <property type="entry name" value="V-set"/>
    <property type="match status" value="1"/>
</dbReference>
<dbReference type="InterPro" id="IPR013783">
    <property type="entry name" value="Ig-like_fold"/>
</dbReference>
<accession>A0AAW0V2Y7</accession>
<evidence type="ECO:0000256" key="1">
    <source>
        <dbReference type="SAM" id="SignalP"/>
    </source>
</evidence>
<dbReference type="PANTHER" id="PTHR21261">
    <property type="entry name" value="BEAT PROTEIN"/>
    <property type="match status" value="1"/>
</dbReference>
<dbReference type="EMBL" id="JARAKH010000002">
    <property type="protein sequence ID" value="KAK8406561.1"/>
    <property type="molecule type" value="Genomic_DNA"/>
</dbReference>
<dbReference type="AlphaFoldDB" id="A0AAW0V2Y7"/>
<comment type="caution">
    <text evidence="3">The sequence shown here is derived from an EMBL/GenBank/DDBJ whole genome shotgun (WGS) entry which is preliminary data.</text>
</comment>
<name>A0AAW0V2Y7_SCYPA</name>
<feature type="domain" description="Ig-like" evidence="2">
    <location>
        <begin position="40"/>
        <end position="119"/>
    </location>
</feature>